<name>A0ABC8V9F7_9POAL</name>
<dbReference type="AlphaFoldDB" id="A0ABC8V9F7"/>
<proteinExistence type="predicted"/>
<gene>
    <name evidence="3" type="ORF">URODEC1_LOCUS1127</name>
</gene>
<feature type="domain" description="Aminotransferase-like plant mobile" evidence="2">
    <location>
        <begin position="96"/>
        <end position="459"/>
    </location>
</feature>
<evidence type="ECO:0000256" key="1">
    <source>
        <dbReference type="SAM" id="MobiDB-lite"/>
    </source>
</evidence>
<dbReference type="PANTHER" id="PTHR46033:SF82">
    <property type="entry name" value="AMINOTRANSFERASE-LIKE PLANT MOBILE DOMAIN-CONTAINING PROTEIN"/>
    <property type="match status" value="1"/>
</dbReference>
<evidence type="ECO:0000313" key="4">
    <source>
        <dbReference type="Proteomes" id="UP001497457"/>
    </source>
</evidence>
<feature type="region of interest" description="Disordered" evidence="1">
    <location>
        <begin position="570"/>
        <end position="706"/>
    </location>
</feature>
<organism evidence="3 4">
    <name type="scientific">Urochloa decumbens</name>
    <dbReference type="NCBI Taxonomy" id="240449"/>
    <lineage>
        <taxon>Eukaryota</taxon>
        <taxon>Viridiplantae</taxon>
        <taxon>Streptophyta</taxon>
        <taxon>Embryophyta</taxon>
        <taxon>Tracheophyta</taxon>
        <taxon>Spermatophyta</taxon>
        <taxon>Magnoliopsida</taxon>
        <taxon>Liliopsida</taxon>
        <taxon>Poales</taxon>
        <taxon>Poaceae</taxon>
        <taxon>PACMAD clade</taxon>
        <taxon>Panicoideae</taxon>
        <taxon>Panicodae</taxon>
        <taxon>Paniceae</taxon>
        <taxon>Melinidinae</taxon>
        <taxon>Urochloa</taxon>
    </lineage>
</organism>
<feature type="compositionally biased region" description="Basic residues" evidence="1">
    <location>
        <begin position="696"/>
        <end position="706"/>
    </location>
</feature>
<feature type="compositionally biased region" description="Acidic residues" evidence="1">
    <location>
        <begin position="614"/>
        <end position="631"/>
    </location>
</feature>
<dbReference type="EMBL" id="OZ075111">
    <property type="protein sequence ID" value="CAL4886422.1"/>
    <property type="molecule type" value="Genomic_DNA"/>
</dbReference>
<reference evidence="3" key="1">
    <citation type="submission" date="2024-10" db="EMBL/GenBank/DDBJ databases">
        <authorList>
            <person name="Ryan C."/>
        </authorList>
    </citation>
    <scope>NUCLEOTIDE SEQUENCE [LARGE SCALE GENOMIC DNA]</scope>
</reference>
<evidence type="ECO:0000313" key="3">
    <source>
        <dbReference type="EMBL" id="CAL4886422.1"/>
    </source>
</evidence>
<evidence type="ECO:0000259" key="2">
    <source>
        <dbReference type="Pfam" id="PF10536"/>
    </source>
</evidence>
<dbReference type="Proteomes" id="UP001497457">
    <property type="component" value="Chromosome 1b"/>
</dbReference>
<feature type="compositionally biased region" description="Low complexity" evidence="1">
    <location>
        <begin position="573"/>
        <end position="596"/>
    </location>
</feature>
<feature type="region of interest" description="Disordered" evidence="1">
    <location>
        <begin position="1"/>
        <end position="22"/>
    </location>
</feature>
<dbReference type="Pfam" id="PF10536">
    <property type="entry name" value="PMD"/>
    <property type="match status" value="1"/>
</dbReference>
<keyword evidence="4" id="KW-1185">Reference proteome</keyword>
<dbReference type="InterPro" id="IPR044824">
    <property type="entry name" value="MAIN-like"/>
</dbReference>
<sequence length="706" mass="79369">MPPRSSRPPQESKGKVCGNTPDVKNMVNHPRYPLLDVFYDEQHRGRKLQERVAEVLIPLRIRMHTPLAWDERYEPFLHRAGFLPVALLVKDGLPKMDNAALTALVDRWRPETHTFHLPCGEMTVTLEDVAMLFGLPIDGQAVTGKIDAAGWRDRVEILLGVRPADPPEDAKDRKTTGVHSGWFSQHFNAPPPVGADDVVVERYARAWLWHLVGGFLFPDSSGNTISWMWLPIIGQEWDNIANYSWGTAALGWLYRQMCDGCRRSGGNANLGGCAYLLQLWMWEHIPVGRPERYAHGALPSYEGSSAATVGYLWHNILNVHGNPGRRYLDYSNALDCLTHRHVTWRPYNRGEVENMDLAPICRRDEEYWRSVCPLICFYIVEHHLPCRVMRQFGCLQSYPPEHYDTNKELHGTDRRKQRGAKDWELKHQGHVNAWNARAGTRTYGGALHRDGPFELYLDWLKKNARLKLKIALDSQYIEDLPSDPEDVFDEYDDLTRWGTQPQCGPLEDYIGQQLGRFANESHQALSVPIGDPDEASLLRSFMQRFHRGCRKMAYKLNCMAAPDVAEGDFAAPSGSASGSASRSRSTATGTVTRSPPSATPRRRGKEVARQDSPPSDESDDAESSADSEDIDPSYGQEEIGASQLPDAPSPTQGTPRPKRRARAPDRMDLVSGNLLPTEPGRAHRPKKPYTPAPSRGKGKGFGKGHK</sequence>
<accession>A0ABC8V9F7</accession>
<dbReference type="InterPro" id="IPR019557">
    <property type="entry name" value="AminoTfrase-like_pln_mobile"/>
</dbReference>
<protein>
    <recommendedName>
        <fullName evidence="2">Aminotransferase-like plant mobile domain-containing protein</fullName>
    </recommendedName>
</protein>
<dbReference type="PANTHER" id="PTHR46033">
    <property type="entry name" value="PROTEIN MAIN-LIKE 2"/>
    <property type="match status" value="1"/>
</dbReference>